<dbReference type="SUPFAM" id="SSF53335">
    <property type="entry name" value="S-adenosyl-L-methionine-dependent methyltransferases"/>
    <property type="match status" value="1"/>
</dbReference>
<reference evidence="2" key="3">
    <citation type="submission" date="2014-01" db="EMBL/GenBank/DDBJ databases">
        <title>Evolution of pathogenesis and genome organization in the Tremellales.</title>
        <authorList>
            <person name="Cuomo C."/>
            <person name="Litvintseva A."/>
            <person name="Heitman J."/>
            <person name="Chen Y."/>
            <person name="Sun S."/>
            <person name="Springer D."/>
            <person name="Dromer F."/>
            <person name="Young S."/>
            <person name="Zeng Q."/>
            <person name="Chapman S."/>
            <person name="Gujja S."/>
            <person name="Saif S."/>
            <person name="Birren B."/>
        </authorList>
    </citation>
    <scope>NUCLEOTIDE SEQUENCE</scope>
    <source>
        <strain evidence="2">CBS 10118</strain>
    </source>
</reference>
<evidence type="ECO:0000256" key="1">
    <source>
        <dbReference type="SAM" id="MobiDB-lite"/>
    </source>
</evidence>
<gene>
    <name evidence="2" type="ORF">I302_06472</name>
    <name evidence="3" type="ORF">I302_107790</name>
</gene>
<evidence type="ECO:0008006" key="5">
    <source>
        <dbReference type="Google" id="ProtNLM"/>
    </source>
</evidence>
<evidence type="ECO:0000313" key="3">
    <source>
        <dbReference type="EMBL" id="WVW85752.1"/>
    </source>
</evidence>
<name>A0A1B9FXI9_9TREE</name>
<feature type="compositionally biased region" description="Low complexity" evidence="1">
    <location>
        <begin position="175"/>
        <end position="186"/>
    </location>
</feature>
<dbReference type="EMBL" id="CP144546">
    <property type="protein sequence ID" value="WVW85752.1"/>
    <property type="molecule type" value="Genomic_DNA"/>
</dbReference>
<organism evidence="2">
    <name type="scientific">Kwoniella bestiolae CBS 10118</name>
    <dbReference type="NCBI Taxonomy" id="1296100"/>
    <lineage>
        <taxon>Eukaryota</taxon>
        <taxon>Fungi</taxon>
        <taxon>Dikarya</taxon>
        <taxon>Basidiomycota</taxon>
        <taxon>Agaricomycotina</taxon>
        <taxon>Tremellomycetes</taxon>
        <taxon>Tremellales</taxon>
        <taxon>Cryptococcaceae</taxon>
        <taxon>Kwoniella</taxon>
    </lineage>
</organism>
<dbReference type="InterPro" id="IPR029063">
    <property type="entry name" value="SAM-dependent_MTases_sf"/>
</dbReference>
<dbReference type="VEuPathDB" id="FungiDB:I302_06472"/>
<dbReference type="OrthoDB" id="407325at2759"/>
<proteinExistence type="predicted"/>
<dbReference type="Pfam" id="PF10294">
    <property type="entry name" value="Methyltransf_16"/>
    <property type="match status" value="1"/>
</dbReference>
<dbReference type="RefSeq" id="XP_019044559.1">
    <property type="nucleotide sequence ID" value="XM_019193082.1"/>
</dbReference>
<evidence type="ECO:0000313" key="2">
    <source>
        <dbReference type="EMBL" id="OCF23489.1"/>
    </source>
</evidence>
<accession>A0A1B9FXI9</accession>
<dbReference type="EMBL" id="KI894023">
    <property type="protein sequence ID" value="OCF23489.1"/>
    <property type="molecule type" value="Genomic_DNA"/>
</dbReference>
<dbReference type="GO" id="GO:0005737">
    <property type="term" value="C:cytoplasm"/>
    <property type="evidence" value="ECO:0007669"/>
    <property type="project" value="TreeGrafter"/>
</dbReference>
<protein>
    <recommendedName>
        <fullName evidence="5">Nicotinamide N-methyltransferase</fullName>
    </recommendedName>
</protein>
<reference evidence="3" key="4">
    <citation type="submission" date="2024-02" db="EMBL/GenBank/DDBJ databases">
        <title>Comparative genomics of Cryptococcus and Kwoniella reveals pathogenesis evolution and contrasting modes of karyotype evolution via chromosome fusion or intercentromeric recombination.</title>
        <authorList>
            <person name="Coelho M.A."/>
            <person name="David-Palma M."/>
            <person name="Shea T."/>
            <person name="Bowers K."/>
            <person name="McGinley-Smith S."/>
            <person name="Mohammad A.W."/>
            <person name="Gnirke A."/>
            <person name="Yurkov A.M."/>
            <person name="Nowrousian M."/>
            <person name="Sun S."/>
            <person name="Cuomo C.A."/>
            <person name="Heitman J."/>
        </authorList>
    </citation>
    <scope>NUCLEOTIDE SEQUENCE</scope>
    <source>
        <strain evidence="3">CBS 10118</strain>
    </source>
</reference>
<dbReference type="AlphaFoldDB" id="A0A1B9FXI9"/>
<reference evidence="3" key="2">
    <citation type="submission" date="2013-07" db="EMBL/GenBank/DDBJ databases">
        <authorList>
            <consortium name="The Broad Institute Genome Sequencing Platform"/>
            <person name="Cuomo C."/>
            <person name="Litvintseva A."/>
            <person name="Chen Y."/>
            <person name="Heitman J."/>
            <person name="Sun S."/>
            <person name="Springer D."/>
            <person name="Dromer F."/>
            <person name="Young S.K."/>
            <person name="Zeng Q."/>
            <person name="Gargeya S."/>
            <person name="Fitzgerald M."/>
            <person name="Abouelleil A."/>
            <person name="Alvarado L."/>
            <person name="Berlin A.M."/>
            <person name="Chapman S.B."/>
            <person name="Dewar J."/>
            <person name="Goldberg J."/>
            <person name="Griggs A."/>
            <person name="Gujja S."/>
            <person name="Hansen M."/>
            <person name="Howarth C."/>
            <person name="Imamovic A."/>
            <person name="Larimer J."/>
            <person name="McCowan C."/>
            <person name="Murphy C."/>
            <person name="Pearson M."/>
            <person name="Priest M."/>
            <person name="Roberts A."/>
            <person name="Saif S."/>
            <person name="Shea T."/>
            <person name="Sykes S."/>
            <person name="Wortman J."/>
            <person name="Nusbaum C."/>
            <person name="Birren B."/>
        </authorList>
    </citation>
    <scope>NUCLEOTIDE SEQUENCE</scope>
    <source>
        <strain evidence="3">CBS 10118</strain>
    </source>
</reference>
<dbReference type="PANTHER" id="PTHR14614">
    <property type="entry name" value="HEPATOCELLULAR CARCINOMA-ASSOCIATED ANTIGEN"/>
    <property type="match status" value="1"/>
</dbReference>
<reference evidence="2" key="1">
    <citation type="submission" date="2013-07" db="EMBL/GenBank/DDBJ databases">
        <title>The Genome Sequence of Cryptococcus bestiolae CBS10118.</title>
        <authorList>
            <consortium name="The Broad Institute Genome Sequencing Platform"/>
            <person name="Cuomo C."/>
            <person name="Litvintseva A."/>
            <person name="Chen Y."/>
            <person name="Heitman J."/>
            <person name="Sun S."/>
            <person name="Springer D."/>
            <person name="Dromer F."/>
            <person name="Young S.K."/>
            <person name="Zeng Q."/>
            <person name="Gargeya S."/>
            <person name="Fitzgerald M."/>
            <person name="Abouelleil A."/>
            <person name="Alvarado L."/>
            <person name="Berlin A.M."/>
            <person name="Chapman S.B."/>
            <person name="Dewar J."/>
            <person name="Goldberg J."/>
            <person name="Griggs A."/>
            <person name="Gujja S."/>
            <person name="Hansen M."/>
            <person name="Howarth C."/>
            <person name="Imamovic A."/>
            <person name="Larimer J."/>
            <person name="McCowan C."/>
            <person name="Murphy C."/>
            <person name="Pearson M."/>
            <person name="Priest M."/>
            <person name="Roberts A."/>
            <person name="Saif S."/>
            <person name="Shea T."/>
            <person name="Sykes S."/>
            <person name="Wortman J."/>
            <person name="Nusbaum C."/>
            <person name="Birren B."/>
        </authorList>
    </citation>
    <scope>NUCLEOTIDE SEQUENCE [LARGE SCALE GENOMIC DNA]</scope>
    <source>
        <strain evidence="2">CBS 10118</strain>
    </source>
</reference>
<evidence type="ECO:0000313" key="4">
    <source>
        <dbReference type="Proteomes" id="UP000092730"/>
    </source>
</evidence>
<feature type="region of interest" description="Disordered" evidence="1">
    <location>
        <begin position="172"/>
        <end position="194"/>
    </location>
</feature>
<dbReference type="Proteomes" id="UP000092730">
    <property type="component" value="Chromosome 6"/>
</dbReference>
<dbReference type="GeneID" id="30210871"/>
<dbReference type="Gene3D" id="3.40.50.150">
    <property type="entry name" value="Vaccinia Virus protein VP39"/>
    <property type="match status" value="1"/>
</dbReference>
<dbReference type="KEGG" id="kbi:30210871"/>
<dbReference type="GO" id="GO:0008757">
    <property type="term" value="F:S-adenosylmethionine-dependent methyltransferase activity"/>
    <property type="evidence" value="ECO:0007669"/>
    <property type="project" value="UniProtKB-ARBA"/>
</dbReference>
<sequence length="298" mass="32497">MSKEEEDNEEDPTDIFDTSLSSLFSIPPIGFTPDHNGYFTYSPSAQHHAPIKLSIPSPPSSLYTTLQAQLIWPSSIYLADLISQGKVAVGGKNVIELGSAAGLPGVVAYLNGAGKVVSTDYGVREVLEVLEDNFRRAKSPSTSALDDAGEEGERWVVKGHCWGEDVSELLDQINPTSTSPSSDSTPNTQDRPSTKTLTKFDTILAADVLWTTSSHSILLDSITSLMSQDGITHITAGLHTGRGPLERFLLSAKERGLRVDHRGEVRLTGDKDWEKYDESMAREGEEERGVVVWFTLGF</sequence>
<dbReference type="PANTHER" id="PTHR14614:SF10">
    <property type="entry name" value="PROTEIN N-TERMINAL AND LYSINE N-METHYLTRANSFERASE EFM7"/>
    <property type="match status" value="1"/>
</dbReference>
<dbReference type="InterPro" id="IPR019410">
    <property type="entry name" value="Methyltransf_16"/>
</dbReference>
<keyword evidence="4" id="KW-1185">Reference proteome</keyword>